<dbReference type="InterPro" id="IPR014331">
    <property type="entry name" value="RNA_pol_sigma70_ECF_RHOBA"/>
</dbReference>
<dbReference type="InterPro" id="IPR007627">
    <property type="entry name" value="RNA_pol_sigma70_r2"/>
</dbReference>
<evidence type="ECO:0000259" key="4">
    <source>
        <dbReference type="Pfam" id="PF04542"/>
    </source>
</evidence>
<comment type="caution">
    <text evidence="5">The sequence shown here is derived from an EMBL/GenBank/DDBJ whole genome shotgun (WGS) entry which is preliminary data.</text>
</comment>
<evidence type="ECO:0000313" key="5">
    <source>
        <dbReference type="EMBL" id="TWU28666.1"/>
    </source>
</evidence>
<dbReference type="NCBIfam" id="TIGR02937">
    <property type="entry name" value="sigma70-ECF"/>
    <property type="match status" value="1"/>
</dbReference>
<evidence type="ECO:0000256" key="2">
    <source>
        <dbReference type="ARBA" id="ARBA00023082"/>
    </source>
</evidence>
<reference evidence="5 6" key="1">
    <citation type="submission" date="2019-02" db="EMBL/GenBank/DDBJ databases">
        <title>Deep-cultivation of Planctomycetes and their phenomic and genomic characterization uncovers novel biology.</title>
        <authorList>
            <person name="Wiegand S."/>
            <person name="Jogler M."/>
            <person name="Boedeker C."/>
            <person name="Pinto D."/>
            <person name="Vollmers J."/>
            <person name="Rivas-Marin E."/>
            <person name="Kohn T."/>
            <person name="Peeters S.H."/>
            <person name="Heuer A."/>
            <person name="Rast P."/>
            <person name="Oberbeckmann S."/>
            <person name="Bunk B."/>
            <person name="Jeske O."/>
            <person name="Meyerdierks A."/>
            <person name="Storesund J.E."/>
            <person name="Kallscheuer N."/>
            <person name="Luecker S."/>
            <person name="Lage O.M."/>
            <person name="Pohl T."/>
            <person name="Merkel B.J."/>
            <person name="Hornburger P."/>
            <person name="Mueller R.-W."/>
            <person name="Bruemmer F."/>
            <person name="Labrenz M."/>
            <person name="Spormann A.M."/>
            <person name="Op Den Camp H."/>
            <person name="Overmann J."/>
            <person name="Amann R."/>
            <person name="Jetten M.S.M."/>
            <person name="Mascher T."/>
            <person name="Medema M.H."/>
            <person name="Devos D.P."/>
            <person name="Kaster A.-K."/>
            <person name="Ovreas L."/>
            <person name="Rohde M."/>
            <person name="Galperin M.Y."/>
            <person name="Jogler C."/>
        </authorList>
    </citation>
    <scope>NUCLEOTIDE SEQUENCE [LARGE SCALE GENOMIC DNA]</scope>
    <source>
        <strain evidence="5 6">Pla144</strain>
    </source>
</reference>
<dbReference type="GO" id="GO:0006352">
    <property type="term" value="P:DNA-templated transcription initiation"/>
    <property type="evidence" value="ECO:0007669"/>
    <property type="project" value="InterPro"/>
</dbReference>
<sequence>MKDSTAKSGTPNDPQRYELFVKLLLENESSVRAYLRGLLPTWQDVEEVAQEASLVAWRKFSDFEEGTSFGGWFLTIARYEAMSYRRRLARTPLVFSDDVWGLLAAEAAEDEGGQIRRQHLEKCLDKLDAASHELLLKVYSPGVMMREVAKQSGKGEQAFYKVVQRLRSALLKCISKAMALEGIG</sequence>
<dbReference type="GO" id="GO:0016987">
    <property type="term" value="F:sigma factor activity"/>
    <property type="evidence" value="ECO:0007669"/>
    <property type="project" value="UniProtKB-KW"/>
</dbReference>
<evidence type="ECO:0000256" key="1">
    <source>
        <dbReference type="ARBA" id="ARBA00023015"/>
    </source>
</evidence>
<protein>
    <submittedName>
        <fullName evidence="5">RNA polymerase sigma factor</fullName>
    </submittedName>
</protein>
<name>A0A5C6D0G3_9BACT</name>
<dbReference type="OrthoDB" id="6383365at2"/>
<accession>A0A5C6D0G3</accession>
<organism evidence="5 6">
    <name type="scientific">Bythopirellula polymerisocia</name>
    <dbReference type="NCBI Taxonomy" id="2528003"/>
    <lineage>
        <taxon>Bacteria</taxon>
        <taxon>Pseudomonadati</taxon>
        <taxon>Planctomycetota</taxon>
        <taxon>Planctomycetia</taxon>
        <taxon>Pirellulales</taxon>
        <taxon>Lacipirellulaceae</taxon>
        <taxon>Bythopirellula</taxon>
    </lineage>
</organism>
<evidence type="ECO:0000256" key="3">
    <source>
        <dbReference type="ARBA" id="ARBA00023163"/>
    </source>
</evidence>
<dbReference type="Gene3D" id="1.10.1740.10">
    <property type="match status" value="1"/>
</dbReference>
<dbReference type="SUPFAM" id="SSF88946">
    <property type="entry name" value="Sigma2 domain of RNA polymerase sigma factors"/>
    <property type="match status" value="1"/>
</dbReference>
<dbReference type="InterPro" id="IPR013325">
    <property type="entry name" value="RNA_pol_sigma_r2"/>
</dbReference>
<gene>
    <name evidence="5" type="ORF">Pla144_19580</name>
</gene>
<dbReference type="InterPro" id="IPR039425">
    <property type="entry name" value="RNA_pol_sigma-70-like"/>
</dbReference>
<feature type="domain" description="RNA polymerase sigma-70 region 2" evidence="4">
    <location>
        <begin position="26"/>
        <end position="91"/>
    </location>
</feature>
<dbReference type="EMBL" id="SJPS01000002">
    <property type="protein sequence ID" value="TWU28666.1"/>
    <property type="molecule type" value="Genomic_DNA"/>
</dbReference>
<dbReference type="Pfam" id="PF04542">
    <property type="entry name" value="Sigma70_r2"/>
    <property type="match status" value="1"/>
</dbReference>
<keyword evidence="1" id="KW-0805">Transcription regulation</keyword>
<dbReference type="PANTHER" id="PTHR43133">
    <property type="entry name" value="RNA POLYMERASE ECF-TYPE SIGMA FACTO"/>
    <property type="match status" value="1"/>
</dbReference>
<keyword evidence="2" id="KW-0731">Sigma factor</keyword>
<evidence type="ECO:0000313" key="6">
    <source>
        <dbReference type="Proteomes" id="UP000318437"/>
    </source>
</evidence>
<dbReference type="NCBIfam" id="TIGR02989">
    <property type="entry name" value="Sig-70_gvs1"/>
    <property type="match status" value="1"/>
</dbReference>
<dbReference type="AlphaFoldDB" id="A0A5C6D0G3"/>
<dbReference type="RefSeq" id="WP_146450365.1">
    <property type="nucleotide sequence ID" value="NZ_SJPS01000002.1"/>
</dbReference>
<dbReference type="PANTHER" id="PTHR43133:SF51">
    <property type="entry name" value="RNA POLYMERASE SIGMA FACTOR"/>
    <property type="match status" value="1"/>
</dbReference>
<proteinExistence type="predicted"/>
<dbReference type="Proteomes" id="UP000318437">
    <property type="component" value="Unassembled WGS sequence"/>
</dbReference>
<dbReference type="InterPro" id="IPR014284">
    <property type="entry name" value="RNA_pol_sigma-70_dom"/>
</dbReference>
<keyword evidence="3" id="KW-0804">Transcription</keyword>
<keyword evidence="6" id="KW-1185">Reference proteome</keyword>